<proteinExistence type="predicted"/>
<keyword evidence="2" id="KW-0812">Transmembrane</keyword>
<accession>A0A150TRM0</accession>
<dbReference type="AlphaFoldDB" id="A0A150TRM0"/>
<protein>
    <submittedName>
        <fullName evidence="3">Uncharacterized protein</fullName>
    </submittedName>
</protein>
<dbReference type="Proteomes" id="UP000075502">
    <property type="component" value="Unassembled WGS sequence"/>
</dbReference>
<feature type="region of interest" description="Disordered" evidence="1">
    <location>
        <begin position="173"/>
        <end position="193"/>
    </location>
</feature>
<sequence length="326" mass="34809">MLLSDAAGALAIESSAAVSTAREGPPMVVTLVCEECGQAIASEAALYSTAGELICSSCEQAAVAVELEQRGQTSVRRGRIVLGVAIAVVVMVPTVMFFAGLGPKMGEVMMVLGVGCLLGAANAIRIFRRPVISRHITFPAAHIAALAAIGGVVGGAGYGVRWLAEKYPSDSDRLAEQDADRREAGTVVDTRTDASNPHRAVGWRALEEQKQAVETDPSSFLIASEFYQTAAGVVDETNSMDALTVVNNSRFALWKIQGAVDWMDGDRKVASMVFTVKERMLMPKELRKVTTDAGTLETARVMMVDNKPQANFTRAVVRFTQAVVKE</sequence>
<name>A0A150TRM0_SORCE</name>
<feature type="transmembrane region" description="Helical" evidence="2">
    <location>
        <begin position="80"/>
        <end position="102"/>
    </location>
</feature>
<evidence type="ECO:0000313" key="3">
    <source>
        <dbReference type="EMBL" id="KYG07353.1"/>
    </source>
</evidence>
<feature type="transmembrane region" description="Helical" evidence="2">
    <location>
        <begin position="139"/>
        <end position="164"/>
    </location>
</feature>
<gene>
    <name evidence="3" type="ORF">BE21_29790</name>
</gene>
<organism evidence="3 4">
    <name type="scientific">Sorangium cellulosum</name>
    <name type="common">Polyangium cellulosum</name>
    <dbReference type="NCBI Taxonomy" id="56"/>
    <lineage>
        <taxon>Bacteria</taxon>
        <taxon>Pseudomonadati</taxon>
        <taxon>Myxococcota</taxon>
        <taxon>Polyangia</taxon>
        <taxon>Polyangiales</taxon>
        <taxon>Polyangiaceae</taxon>
        <taxon>Sorangium</taxon>
    </lineage>
</organism>
<keyword evidence="2" id="KW-1133">Transmembrane helix</keyword>
<reference evidence="3 4" key="1">
    <citation type="submission" date="2014-02" db="EMBL/GenBank/DDBJ databases">
        <title>The small core and large imbalanced accessory genome model reveals a collaborative survival strategy of Sorangium cellulosum strains in nature.</title>
        <authorList>
            <person name="Han K."/>
            <person name="Peng R."/>
            <person name="Blom J."/>
            <person name="Li Y.-Z."/>
        </authorList>
    </citation>
    <scope>NUCLEOTIDE SEQUENCE [LARGE SCALE GENOMIC DNA]</scope>
    <source>
        <strain evidence="3 4">So0007-03</strain>
    </source>
</reference>
<evidence type="ECO:0000256" key="1">
    <source>
        <dbReference type="SAM" id="MobiDB-lite"/>
    </source>
</evidence>
<feature type="compositionally biased region" description="Basic and acidic residues" evidence="1">
    <location>
        <begin position="173"/>
        <end position="184"/>
    </location>
</feature>
<keyword evidence="2" id="KW-0472">Membrane</keyword>
<dbReference type="EMBL" id="JEME01001370">
    <property type="protein sequence ID" value="KYG07353.1"/>
    <property type="molecule type" value="Genomic_DNA"/>
</dbReference>
<comment type="caution">
    <text evidence="3">The sequence shown here is derived from an EMBL/GenBank/DDBJ whole genome shotgun (WGS) entry which is preliminary data.</text>
</comment>
<feature type="transmembrane region" description="Helical" evidence="2">
    <location>
        <begin position="108"/>
        <end position="127"/>
    </location>
</feature>
<evidence type="ECO:0000313" key="4">
    <source>
        <dbReference type="Proteomes" id="UP000075502"/>
    </source>
</evidence>
<evidence type="ECO:0000256" key="2">
    <source>
        <dbReference type="SAM" id="Phobius"/>
    </source>
</evidence>